<gene>
    <name evidence="1" type="ORF">SODALDRAFT_324783</name>
</gene>
<dbReference type="OrthoDB" id="4358740at2759"/>
<evidence type="ECO:0000313" key="2">
    <source>
        <dbReference type="Proteomes" id="UP000272025"/>
    </source>
</evidence>
<keyword evidence="2" id="KW-1185">Reference proteome</keyword>
<accession>A0A3N2PRN2</accession>
<reference evidence="1 2" key="1">
    <citation type="journal article" date="2018" name="Mol. Ecol.">
        <title>The obligate alkalophilic soda-lake fungus Sodiomyces alkalinus has shifted to a protein diet.</title>
        <authorList>
            <person name="Grum-Grzhimaylo A.A."/>
            <person name="Falkoski D.L."/>
            <person name="van den Heuvel J."/>
            <person name="Valero-Jimenez C.A."/>
            <person name="Min B."/>
            <person name="Choi I.G."/>
            <person name="Lipzen A."/>
            <person name="Daum C.G."/>
            <person name="Aanen D.K."/>
            <person name="Tsang A."/>
            <person name="Henrissat B."/>
            <person name="Bilanenko E.N."/>
            <person name="de Vries R.P."/>
            <person name="van Kan J.A.L."/>
            <person name="Grigoriev I.V."/>
            <person name="Debets A.J.M."/>
        </authorList>
    </citation>
    <scope>NUCLEOTIDE SEQUENCE [LARGE SCALE GENOMIC DNA]</scope>
    <source>
        <strain evidence="1 2">F11</strain>
    </source>
</reference>
<name>A0A3N2PRN2_SODAK</name>
<proteinExistence type="predicted"/>
<dbReference type="AlphaFoldDB" id="A0A3N2PRN2"/>
<dbReference type="EMBL" id="ML119057">
    <property type="protein sequence ID" value="ROT37130.1"/>
    <property type="molecule type" value="Genomic_DNA"/>
</dbReference>
<dbReference type="GeneID" id="39578403"/>
<protein>
    <submittedName>
        <fullName evidence="1">Uncharacterized protein</fullName>
    </submittedName>
</protein>
<dbReference type="STRING" id="1314773.A0A3N2PRN2"/>
<organism evidence="1 2">
    <name type="scientific">Sodiomyces alkalinus (strain CBS 110278 / VKM F-3762 / F11)</name>
    <name type="common">Alkaliphilic filamentous fungus</name>
    <dbReference type="NCBI Taxonomy" id="1314773"/>
    <lineage>
        <taxon>Eukaryota</taxon>
        <taxon>Fungi</taxon>
        <taxon>Dikarya</taxon>
        <taxon>Ascomycota</taxon>
        <taxon>Pezizomycotina</taxon>
        <taxon>Sordariomycetes</taxon>
        <taxon>Hypocreomycetidae</taxon>
        <taxon>Glomerellales</taxon>
        <taxon>Plectosphaerellaceae</taxon>
        <taxon>Sodiomyces</taxon>
    </lineage>
</organism>
<sequence>MHQAQPLRVFVTVKATSDYYRKAWSAPHDVVEAALSALSSASADVHPEQAPSAQLVAILNFDSKARLVFDMFYASYDSKTAYLPGHDDDLRVWVVTVGKGTETDMIKVSLATKGTGIMINREVRRIHGSNTLEARPPFREDYTNDKAPVSINPRCPGGITD</sequence>
<dbReference type="Proteomes" id="UP000272025">
    <property type="component" value="Unassembled WGS sequence"/>
</dbReference>
<dbReference type="RefSeq" id="XP_028464936.1">
    <property type="nucleotide sequence ID" value="XM_028609925.1"/>
</dbReference>
<evidence type="ECO:0000313" key="1">
    <source>
        <dbReference type="EMBL" id="ROT37130.1"/>
    </source>
</evidence>